<gene>
    <name evidence="1" type="ORF">TAV2_LOCUS15489</name>
</gene>
<dbReference type="EMBL" id="OU466861">
    <property type="protein sequence ID" value="CAH2063581.1"/>
    <property type="molecule type" value="Genomic_DNA"/>
</dbReference>
<accession>A0AAU9SEH7</accession>
<proteinExistence type="predicted"/>
<organism evidence="1 2">
    <name type="scientific">Thlaspi arvense</name>
    <name type="common">Field penny-cress</name>
    <dbReference type="NCBI Taxonomy" id="13288"/>
    <lineage>
        <taxon>Eukaryota</taxon>
        <taxon>Viridiplantae</taxon>
        <taxon>Streptophyta</taxon>
        <taxon>Embryophyta</taxon>
        <taxon>Tracheophyta</taxon>
        <taxon>Spermatophyta</taxon>
        <taxon>Magnoliopsida</taxon>
        <taxon>eudicotyledons</taxon>
        <taxon>Gunneridae</taxon>
        <taxon>Pentapetalae</taxon>
        <taxon>rosids</taxon>
        <taxon>malvids</taxon>
        <taxon>Brassicales</taxon>
        <taxon>Brassicaceae</taxon>
        <taxon>Thlaspideae</taxon>
        <taxon>Thlaspi</taxon>
    </lineage>
</organism>
<dbReference type="InterPro" id="IPR055294">
    <property type="entry name" value="FBL60-like"/>
</dbReference>
<keyword evidence="2" id="KW-1185">Reference proteome</keyword>
<dbReference type="Proteomes" id="UP000836841">
    <property type="component" value="Chromosome 5"/>
</dbReference>
<reference evidence="1 2" key="1">
    <citation type="submission" date="2022-03" db="EMBL/GenBank/DDBJ databases">
        <authorList>
            <person name="Nunn A."/>
            <person name="Chopra R."/>
            <person name="Nunn A."/>
            <person name="Contreras Garrido A."/>
        </authorList>
    </citation>
    <scope>NUCLEOTIDE SEQUENCE [LARGE SCALE GENOMIC DNA]</scope>
</reference>
<sequence>VFEVSRPRSKPRFHPFASNLYESEALVITLEDYRITTLPFNFFTSKTLVNLRIGTRIRFRAPWDSVSPMLSSLVLESVAFSDAKLGYEPILSAFPSLQNLRIRESNKWYYWNGSISSPTLKKLVYRRDDETSAPKTSVSFDTRSLVYLDYSDVVADKYEDLHLDSLVEVRLDLLLTANQIMRKTAPDNIGFLPGDVTALFMGIRNVKILCLTPDALETLYYRVWVFLWNFRKTQKEEEEEASPFLLCARLIVSKHGREVYPSGEEIRMGSLAAGIRLGNWLADRPRKKFMLASLKRVDGAFENHEKDILQVFARALEGVGGSEDDMVGNATTFIMGISNVTTLSLSAHTLEDSSIKPQINAETCACAKGRKRRTFLLAYRQVR</sequence>
<protein>
    <submittedName>
        <fullName evidence="1">Uncharacterized protein</fullName>
    </submittedName>
</protein>
<dbReference type="PANTHER" id="PTHR31293">
    <property type="entry name" value="RNI-LIKE SUPERFAMILY PROTEIN"/>
    <property type="match status" value="1"/>
</dbReference>
<dbReference type="AlphaFoldDB" id="A0AAU9SEH7"/>
<dbReference type="PANTHER" id="PTHR31293:SF12">
    <property type="entry name" value="RNI-LIKE SUPERFAMILY PROTEIN"/>
    <property type="match status" value="1"/>
</dbReference>
<evidence type="ECO:0000313" key="2">
    <source>
        <dbReference type="Proteomes" id="UP000836841"/>
    </source>
</evidence>
<evidence type="ECO:0000313" key="1">
    <source>
        <dbReference type="EMBL" id="CAH2063581.1"/>
    </source>
</evidence>
<name>A0AAU9SEH7_THLAR</name>
<feature type="non-terminal residue" evidence="1">
    <location>
        <position position="383"/>
    </location>
</feature>